<sequence>MTKDQLDRSAYFSNLDVVVPNTYLNHTGYQVVVLERRNFVYSDPSSPFAGHADTRVDQRSLAKYVGGVSCIGTVYNKYTHSTQCLMATIRLDRYVTTPTTIRSITGVFDELAALLDKKLLGSDV</sequence>
<organism evidence="1">
    <name type="scientific">Brassica napus</name>
    <name type="common">Rape</name>
    <dbReference type="NCBI Taxonomy" id="3708"/>
    <lineage>
        <taxon>Eukaryota</taxon>
        <taxon>Viridiplantae</taxon>
        <taxon>Streptophyta</taxon>
        <taxon>Embryophyta</taxon>
        <taxon>Tracheophyta</taxon>
        <taxon>Spermatophyta</taxon>
        <taxon>Magnoliopsida</taxon>
        <taxon>eudicotyledons</taxon>
        <taxon>Gunneridae</taxon>
        <taxon>Pentapetalae</taxon>
        <taxon>rosids</taxon>
        <taxon>malvids</taxon>
        <taxon>Brassicales</taxon>
        <taxon>Brassicaceae</taxon>
        <taxon>Brassiceae</taxon>
        <taxon>Brassica</taxon>
    </lineage>
</organism>
<reference evidence="1" key="1">
    <citation type="submission" date="2021-01" db="EMBL/GenBank/DDBJ databases">
        <authorList>
            <consortium name="Genoscope - CEA"/>
            <person name="William W."/>
        </authorList>
    </citation>
    <scope>NUCLEOTIDE SEQUENCE</scope>
</reference>
<evidence type="ECO:0000313" key="1">
    <source>
        <dbReference type="EMBL" id="CAF1833184.1"/>
    </source>
</evidence>
<dbReference type="Proteomes" id="UP001295469">
    <property type="component" value="Chromosome C04"/>
</dbReference>
<protein>
    <submittedName>
        <fullName evidence="1">(rape) hypothetical protein</fullName>
    </submittedName>
</protein>
<dbReference type="EMBL" id="HG994368">
    <property type="protein sequence ID" value="CAF1833184.1"/>
    <property type="molecule type" value="Genomic_DNA"/>
</dbReference>
<proteinExistence type="predicted"/>
<gene>
    <name evidence="1" type="ORF">DARMORV10_C04P23990.1</name>
</gene>
<dbReference type="AlphaFoldDB" id="A0A816JUK4"/>
<accession>A0A816JUK4</accession>
<name>A0A816JUK4_BRANA</name>